<comment type="caution">
    <text evidence="1">The sequence shown here is derived from an EMBL/GenBank/DDBJ whole genome shotgun (WGS) entry which is preliminary data.</text>
</comment>
<proteinExistence type="predicted"/>
<gene>
    <name evidence="1" type="ORF">Tci_540957</name>
</gene>
<dbReference type="AlphaFoldDB" id="A0A699IM91"/>
<evidence type="ECO:0000313" key="1">
    <source>
        <dbReference type="EMBL" id="GEZ68984.1"/>
    </source>
</evidence>
<organism evidence="1">
    <name type="scientific">Tanacetum cinerariifolium</name>
    <name type="common">Dalmatian daisy</name>
    <name type="synonym">Chrysanthemum cinerariifolium</name>
    <dbReference type="NCBI Taxonomy" id="118510"/>
    <lineage>
        <taxon>Eukaryota</taxon>
        <taxon>Viridiplantae</taxon>
        <taxon>Streptophyta</taxon>
        <taxon>Embryophyta</taxon>
        <taxon>Tracheophyta</taxon>
        <taxon>Spermatophyta</taxon>
        <taxon>Magnoliopsida</taxon>
        <taxon>eudicotyledons</taxon>
        <taxon>Gunneridae</taxon>
        <taxon>Pentapetalae</taxon>
        <taxon>asterids</taxon>
        <taxon>campanulids</taxon>
        <taxon>Asterales</taxon>
        <taxon>Asteraceae</taxon>
        <taxon>Asteroideae</taxon>
        <taxon>Anthemideae</taxon>
        <taxon>Anthemidinae</taxon>
        <taxon>Tanacetum</taxon>
    </lineage>
</organism>
<sequence>MKFLQDMQLIQKLQDDQKRMKKVVEDMSRSYVQKSNQDRVRYRKLLCHPQQYVRLQAEEIKLKDSSRSRSLKTISRNAGLHSYNFTIFLLVGNIVTNLRVTRSWGRLLASLFSEAGVLHGSYRGHYKNKGKTPRSNTTELHFLFQTSLNG</sequence>
<dbReference type="EMBL" id="BKCJ010310488">
    <property type="protein sequence ID" value="GEZ68984.1"/>
    <property type="molecule type" value="Genomic_DNA"/>
</dbReference>
<accession>A0A699IM91</accession>
<reference evidence="1" key="1">
    <citation type="journal article" date="2019" name="Sci. Rep.">
        <title>Draft genome of Tanacetum cinerariifolium, the natural source of mosquito coil.</title>
        <authorList>
            <person name="Yamashiro T."/>
            <person name="Shiraishi A."/>
            <person name="Satake H."/>
            <person name="Nakayama K."/>
        </authorList>
    </citation>
    <scope>NUCLEOTIDE SEQUENCE</scope>
</reference>
<name>A0A699IM91_TANCI</name>
<protein>
    <submittedName>
        <fullName evidence="1">Uncharacterized protein</fullName>
    </submittedName>
</protein>